<evidence type="ECO:0000259" key="2">
    <source>
        <dbReference type="PROSITE" id="PS50041"/>
    </source>
</evidence>
<feature type="chain" id="PRO_5037571077" evidence="1">
    <location>
        <begin position="19"/>
        <end position="467"/>
    </location>
</feature>
<keyword evidence="1" id="KW-0732">Signal</keyword>
<dbReference type="PANTHER" id="PTHR31024:SF3">
    <property type="entry name" value="C-TYPE LECTIN-RELATED"/>
    <property type="match status" value="1"/>
</dbReference>
<name>A0A914DPT4_9BILA</name>
<keyword evidence="4" id="KW-1185">Reference proteome</keyword>
<dbReference type="Gene3D" id="3.10.100.10">
    <property type="entry name" value="Mannose-Binding Protein A, subunit A"/>
    <property type="match status" value="1"/>
</dbReference>
<feature type="domain" description="C-type lectin" evidence="2">
    <location>
        <begin position="301"/>
        <end position="401"/>
    </location>
</feature>
<evidence type="ECO:0000256" key="1">
    <source>
        <dbReference type="SAM" id="SignalP"/>
    </source>
</evidence>
<dbReference type="CDD" id="cd01450">
    <property type="entry name" value="vWFA_subfamily_ECM"/>
    <property type="match status" value="1"/>
</dbReference>
<dbReference type="PANTHER" id="PTHR31024">
    <property type="entry name" value="C-TYPE LECTIN"/>
    <property type="match status" value="1"/>
</dbReference>
<dbReference type="CDD" id="cd00037">
    <property type="entry name" value="CLECT"/>
    <property type="match status" value="1"/>
</dbReference>
<reference evidence="5" key="1">
    <citation type="submission" date="2022-11" db="UniProtKB">
        <authorList>
            <consortium name="WormBaseParasite"/>
        </authorList>
    </citation>
    <scope>IDENTIFICATION</scope>
</reference>
<dbReference type="Gene3D" id="3.40.50.410">
    <property type="entry name" value="von Willebrand factor, type A domain"/>
    <property type="match status" value="1"/>
</dbReference>
<evidence type="ECO:0000313" key="5">
    <source>
        <dbReference type="WBParaSite" id="ACRNAN_scaffold3521.g27676.t1"/>
    </source>
</evidence>
<accession>A0A914DPT4</accession>
<organism evidence="4 5">
    <name type="scientific">Acrobeloides nanus</name>
    <dbReference type="NCBI Taxonomy" id="290746"/>
    <lineage>
        <taxon>Eukaryota</taxon>
        <taxon>Metazoa</taxon>
        <taxon>Ecdysozoa</taxon>
        <taxon>Nematoda</taxon>
        <taxon>Chromadorea</taxon>
        <taxon>Rhabditida</taxon>
        <taxon>Tylenchina</taxon>
        <taxon>Cephalobomorpha</taxon>
        <taxon>Cephaloboidea</taxon>
        <taxon>Cephalobidae</taxon>
        <taxon>Acrobeloides</taxon>
    </lineage>
</organism>
<dbReference type="AlphaFoldDB" id="A0A914DPT4"/>
<feature type="signal peptide" evidence="1">
    <location>
        <begin position="1"/>
        <end position="18"/>
    </location>
</feature>
<proteinExistence type="predicted"/>
<dbReference type="WBParaSite" id="ACRNAN_scaffold3521.g27676.t1">
    <property type="protein sequence ID" value="ACRNAN_scaffold3521.g27676.t1"/>
    <property type="gene ID" value="ACRNAN_scaffold3521.g27676"/>
</dbReference>
<dbReference type="SUPFAM" id="SSF53300">
    <property type="entry name" value="vWA-like"/>
    <property type="match status" value="1"/>
</dbReference>
<dbReference type="InterPro" id="IPR001304">
    <property type="entry name" value="C-type_lectin-like"/>
</dbReference>
<dbReference type="PROSITE" id="PS50234">
    <property type="entry name" value="VWFA"/>
    <property type="match status" value="1"/>
</dbReference>
<evidence type="ECO:0000313" key="4">
    <source>
        <dbReference type="Proteomes" id="UP000887540"/>
    </source>
</evidence>
<dbReference type="InterPro" id="IPR036465">
    <property type="entry name" value="vWFA_dom_sf"/>
</dbReference>
<dbReference type="Proteomes" id="UP000887540">
    <property type="component" value="Unplaced"/>
</dbReference>
<dbReference type="PROSITE" id="PS50041">
    <property type="entry name" value="C_TYPE_LECTIN_2"/>
    <property type="match status" value="1"/>
</dbReference>
<dbReference type="InterPro" id="IPR002035">
    <property type="entry name" value="VWF_A"/>
</dbReference>
<dbReference type="SMART" id="SM00327">
    <property type="entry name" value="VWA"/>
    <property type="match status" value="1"/>
</dbReference>
<dbReference type="Pfam" id="PF00092">
    <property type="entry name" value="VWA"/>
    <property type="match status" value="1"/>
</dbReference>
<protein>
    <submittedName>
        <fullName evidence="5">C-type lectin</fullName>
    </submittedName>
</protein>
<sequence>MFKLLVVAISYLVANSNGLNENEDSIIYDPTAPKPCSNNATSAYVDILLVIDTSSNMGNANLRKIGTTLSLILPKFTIGQQSDITQGYRNTRVGVITYDSNVKIIANYTDINSVLDVSKILNGLTASNDHATNIGGALFTALGIVNPCSETDDPNCIQLPYSRPTAIILFAAKAAVDDLGDNLGGIQDTLVFLANNDATLITVNFNNADPILTGVLDIITYNKFAGVSMYNFVSTRSSLTKDFEWAILQANCYCEQANNLFTSVKVQFDSTTNRYSRYRECLWVGPRTVDQNPPVSTVEICDYLPIQSVPANILSADENKFFEAMILDSHIDGGGYIPSYFGLHKNKQSQWVYYGYNLTEFPMSNYTNWAPGYPKPNDKCAILDSIDSKHENLVWKSIGCDPSAQNFNYIWSICQFEGCDSTTLDCCYACAVENQGGFEGKVKKMKRRSERKIKNSKGRFNRLINKN</sequence>
<evidence type="ECO:0000259" key="3">
    <source>
        <dbReference type="PROSITE" id="PS50234"/>
    </source>
</evidence>
<dbReference type="InterPro" id="IPR016187">
    <property type="entry name" value="CTDL_fold"/>
</dbReference>
<dbReference type="SUPFAM" id="SSF56436">
    <property type="entry name" value="C-type lectin-like"/>
    <property type="match status" value="1"/>
</dbReference>
<dbReference type="InterPro" id="IPR016186">
    <property type="entry name" value="C-type_lectin-like/link_sf"/>
</dbReference>
<feature type="domain" description="VWFA" evidence="3">
    <location>
        <begin position="46"/>
        <end position="247"/>
    </location>
</feature>